<dbReference type="InterPro" id="IPR011051">
    <property type="entry name" value="RmlC_Cupin_sf"/>
</dbReference>
<dbReference type="AlphaFoldDB" id="A0A4R3YH05"/>
<proteinExistence type="predicted"/>
<accession>A0A4R3YH05</accession>
<dbReference type="RefSeq" id="WP_066450483.1">
    <property type="nucleotide sequence ID" value="NZ_JANKBF010000028.1"/>
</dbReference>
<comment type="caution">
    <text evidence="2">The sequence shown here is derived from an EMBL/GenBank/DDBJ whole genome shotgun (WGS) entry which is preliminary data.</text>
</comment>
<dbReference type="InterPro" id="IPR013096">
    <property type="entry name" value="Cupin_2"/>
</dbReference>
<dbReference type="Proteomes" id="UP000295515">
    <property type="component" value="Unassembled WGS sequence"/>
</dbReference>
<organism evidence="2 3">
    <name type="scientific">Longibaculum muris</name>
    <dbReference type="NCBI Taxonomy" id="1796628"/>
    <lineage>
        <taxon>Bacteria</taxon>
        <taxon>Bacillati</taxon>
        <taxon>Bacillota</taxon>
        <taxon>Erysipelotrichia</taxon>
        <taxon>Erysipelotrichales</taxon>
        <taxon>Coprobacillaceae</taxon>
        <taxon>Longibaculum</taxon>
    </lineage>
</organism>
<dbReference type="Pfam" id="PF07883">
    <property type="entry name" value="Cupin_2"/>
    <property type="match status" value="1"/>
</dbReference>
<dbReference type="GeneID" id="98916748"/>
<dbReference type="EMBL" id="SMCQ01000033">
    <property type="protein sequence ID" value="TCV91252.1"/>
    <property type="molecule type" value="Genomic_DNA"/>
</dbReference>
<dbReference type="CDD" id="cd02208">
    <property type="entry name" value="cupin_RmlC-like"/>
    <property type="match status" value="1"/>
</dbReference>
<name>A0A4R3YH05_9FIRM</name>
<sequence>MEYYYLDDAIYVDKKDGTKVHYFIFDEFEIHYNSIAPHTSQQWHFHSKIEEVIMVTKGSLTCYWVEDDIRKKKVLKEKEIIRVQQSVHTFANQSDQEVEFTVFRFVPNGINKHELIKNDKEVVENIKRGCENLW</sequence>
<protein>
    <submittedName>
        <fullName evidence="2">Cupin domain</fullName>
    </submittedName>
</protein>
<dbReference type="InterPro" id="IPR014710">
    <property type="entry name" value="RmlC-like_jellyroll"/>
</dbReference>
<gene>
    <name evidence="2" type="ORF">EDD60_13334</name>
</gene>
<dbReference type="SUPFAM" id="SSF51182">
    <property type="entry name" value="RmlC-like cupins"/>
    <property type="match status" value="1"/>
</dbReference>
<keyword evidence="3" id="KW-1185">Reference proteome</keyword>
<dbReference type="Gene3D" id="2.60.120.10">
    <property type="entry name" value="Jelly Rolls"/>
    <property type="match status" value="1"/>
</dbReference>
<feature type="domain" description="Cupin type-2" evidence="1">
    <location>
        <begin position="35"/>
        <end position="102"/>
    </location>
</feature>
<evidence type="ECO:0000313" key="3">
    <source>
        <dbReference type="Proteomes" id="UP000295515"/>
    </source>
</evidence>
<evidence type="ECO:0000313" key="2">
    <source>
        <dbReference type="EMBL" id="TCV91252.1"/>
    </source>
</evidence>
<reference evidence="2 3" key="1">
    <citation type="submission" date="2019-03" db="EMBL/GenBank/DDBJ databases">
        <title>Genomic Encyclopedia of Type Strains, Phase IV (KMG-IV): sequencing the most valuable type-strain genomes for metagenomic binning, comparative biology and taxonomic classification.</title>
        <authorList>
            <person name="Goeker M."/>
        </authorList>
    </citation>
    <scope>NUCLEOTIDE SEQUENCE [LARGE SCALE GENOMIC DNA]</scope>
    <source>
        <strain evidence="2 3">DSM 29487</strain>
    </source>
</reference>
<evidence type="ECO:0000259" key="1">
    <source>
        <dbReference type="Pfam" id="PF07883"/>
    </source>
</evidence>